<dbReference type="GO" id="GO:1990811">
    <property type="term" value="C:MWP complex"/>
    <property type="evidence" value="ECO:0007669"/>
    <property type="project" value="TreeGrafter"/>
</dbReference>
<dbReference type="PANTHER" id="PTHR16220">
    <property type="entry name" value="WD REPEAT PROTEIN 8-RELATED"/>
    <property type="match status" value="1"/>
</dbReference>
<dbReference type="GO" id="GO:0005815">
    <property type="term" value="C:microtubule organizing center"/>
    <property type="evidence" value="ECO:0007669"/>
    <property type="project" value="TreeGrafter"/>
</dbReference>
<dbReference type="InterPro" id="IPR052778">
    <property type="entry name" value="Centrosome-WD_assoc"/>
</dbReference>
<dbReference type="InterPro" id="IPR015943">
    <property type="entry name" value="WD40/YVTN_repeat-like_dom_sf"/>
</dbReference>
<dbReference type="AlphaFoldDB" id="A0AAW0QRC8"/>
<evidence type="ECO:0000256" key="1">
    <source>
        <dbReference type="SAM" id="MobiDB-lite"/>
    </source>
</evidence>
<feature type="compositionally biased region" description="Basic and acidic residues" evidence="1">
    <location>
        <begin position="463"/>
        <end position="477"/>
    </location>
</feature>
<sequence>MRYSPVLKSSPHCLPSPDGHCIATVSVSGVNIRDVASLEVVRSIGLPAEVAGSVTTFAWSASSKRLLLASAEEIHVLGVSKRSSYHATIRNPALSGAKSVFVDFGQNDDEVFVFSALGIKLSIFPLSSSQVVEISNPKCYSPSTVAHGFSFRSQSGHLALLTRTAGKDMISIHSPGTRAVARSWNPDVIDAQGICWAPDGRWLVVWESAAHGIRVLFYTADGNLYRDWTGPQPASPDSIDHGLHAGVKQLAFSHDGRYVAVADYERSLYILSTSNLMQCIELIHPLGSIELQDTLQVWQETDGSLSAFIKASQSVAPPGRASKTSQDLRTGCEYMGFDCSSATIATVLADAPTTVWVWDVAALELRAVLIFHSNVSKVEWHPAQPELLFVKCDGDRSSGLVFVWDPLSDGPRTADFQSHFAGGITNGRVSTFWIKANPEAPTILLADGTACMLGSLADDDQDVPWKDDSIVGSRDDASDSATESDMDPGDLDDTFHFKRGAGPGK</sequence>
<gene>
    <name evidence="2" type="ORF">PG999_006140</name>
</gene>
<dbReference type="Gene3D" id="2.130.10.10">
    <property type="entry name" value="YVTN repeat-like/Quinoprotein amine dehydrogenase"/>
    <property type="match status" value="2"/>
</dbReference>
<accession>A0AAW0QRC8</accession>
<organism evidence="2 3">
    <name type="scientific">Apiospora kogelbergensis</name>
    <dbReference type="NCBI Taxonomy" id="1337665"/>
    <lineage>
        <taxon>Eukaryota</taxon>
        <taxon>Fungi</taxon>
        <taxon>Dikarya</taxon>
        <taxon>Ascomycota</taxon>
        <taxon>Pezizomycotina</taxon>
        <taxon>Sordariomycetes</taxon>
        <taxon>Xylariomycetidae</taxon>
        <taxon>Amphisphaeriales</taxon>
        <taxon>Apiosporaceae</taxon>
        <taxon>Apiospora</taxon>
    </lineage>
</organism>
<reference evidence="2 3" key="1">
    <citation type="submission" date="2023-01" db="EMBL/GenBank/DDBJ databases">
        <title>Analysis of 21 Apiospora genomes using comparative genomics revels a genus with tremendous synthesis potential of carbohydrate active enzymes and secondary metabolites.</title>
        <authorList>
            <person name="Sorensen T."/>
        </authorList>
    </citation>
    <scope>NUCLEOTIDE SEQUENCE [LARGE SCALE GENOMIC DNA]</scope>
    <source>
        <strain evidence="2 3">CBS 117206</strain>
    </source>
</reference>
<name>A0AAW0QRC8_9PEZI</name>
<dbReference type="PANTHER" id="PTHR16220:SF0">
    <property type="entry name" value="WD REPEAT-CONTAINING PROTEIN WRAP73"/>
    <property type="match status" value="1"/>
</dbReference>
<comment type="caution">
    <text evidence="2">The sequence shown here is derived from an EMBL/GenBank/DDBJ whole genome shotgun (WGS) entry which is preliminary data.</text>
</comment>
<dbReference type="SUPFAM" id="SSF82171">
    <property type="entry name" value="DPP6 N-terminal domain-like"/>
    <property type="match status" value="1"/>
</dbReference>
<evidence type="ECO:0000313" key="2">
    <source>
        <dbReference type="EMBL" id="KAK8114071.1"/>
    </source>
</evidence>
<feature type="region of interest" description="Disordered" evidence="1">
    <location>
        <begin position="462"/>
        <end position="505"/>
    </location>
</feature>
<feature type="compositionally biased region" description="Acidic residues" evidence="1">
    <location>
        <begin position="482"/>
        <end position="492"/>
    </location>
</feature>
<proteinExistence type="predicted"/>
<dbReference type="EMBL" id="JAQQWP010000006">
    <property type="protein sequence ID" value="KAK8114071.1"/>
    <property type="molecule type" value="Genomic_DNA"/>
</dbReference>
<dbReference type="Proteomes" id="UP001392437">
    <property type="component" value="Unassembled WGS sequence"/>
</dbReference>
<protein>
    <submittedName>
        <fullName evidence="2">WD repeat-containing protein WRAP73</fullName>
    </submittedName>
</protein>
<dbReference type="GO" id="GO:1990810">
    <property type="term" value="P:microtubule anchoring at mitotic spindle pole body"/>
    <property type="evidence" value="ECO:0007669"/>
    <property type="project" value="TreeGrafter"/>
</dbReference>
<evidence type="ECO:0000313" key="3">
    <source>
        <dbReference type="Proteomes" id="UP001392437"/>
    </source>
</evidence>
<keyword evidence="3" id="KW-1185">Reference proteome</keyword>